<dbReference type="RefSeq" id="WP_101719310.1">
    <property type="nucleotide sequence ID" value="NZ_PJRS01000038.1"/>
</dbReference>
<dbReference type="OrthoDB" id="9796770at2"/>
<keyword evidence="8" id="KW-1185">Reference proteome</keyword>
<dbReference type="InterPro" id="IPR002410">
    <property type="entry name" value="Peptidase_S33"/>
</dbReference>
<evidence type="ECO:0000313" key="7">
    <source>
        <dbReference type="EMBL" id="PLR22631.1"/>
    </source>
</evidence>
<comment type="caution">
    <text evidence="7">The sequence shown here is derived from an EMBL/GenBank/DDBJ whole genome shotgun (WGS) entry which is preliminary data.</text>
</comment>
<organism evidence="7 8">
    <name type="scientific">Caulobacter zeae</name>
    <dbReference type="NCBI Taxonomy" id="2055137"/>
    <lineage>
        <taxon>Bacteria</taxon>
        <taxon>Pseudomonadati</taxon>
        <taxon>Pseudomonadota</taxon>
        <taxon>Alphaproteobacteria</taxon>
        <taxon>Caulobacterales</taxon>
        <taxon>Caulobacteraceae</taxon>
        <taxon>Caulobacter</taxon>
    </lineage>
</organism>
<dbReference type="GO" id="GO:0008233">
    <property type="term" value="F:peptidase activity"/>
    <property type="evidence" value="ECO:0007669"/>
    <property type="project" value="InterPro"/>
</dbReference>
<dbReference type="EMBL" id="PJRS01000038">
    <property type="protein sequence ID" value="PLR22631.1"/>
    <property type="molecule type" value="Genomic_DNA"/>
</dbReference>
<feature type="active site" description="Nucleophile" evidence="4">
    <location>
        <position position="134"/>
    </location>
</feature>
<reference evidence="7 8" key="1">
    <citation type="submission" date="2017-12" db="EMBL/GenBank/DDBJ databases">
        <title>The genome sequence of Caulobacter sp. 410.</title>
        <authorList>
            <person name="Gao J."/>
            <person name="Mao X."/>
            <person name="Sun J."/>
        </authorList>
    </citation>
    <scope>NUCLEOTIDE SEQUENCE [LARGE SCALE GENOMIC DNA]</scope>
    <source>
        <strain evidence="7 8">410</strain>
    </source>
</reference>
<dbReference type="SUPFAM" id="SSF53474">
    <property type="entry name" value="alpha/beta-Hydrolases"/>
    <property type="match status" value="1"/>
</dbReference>
<dbReference type="PANTHER" id="PTHR43798">
    <property type="entry name" value="MONOACYLGLYCEROL LIPASE"/>
    <property type="match status" value="1"/>
</dbReference>
<dbReference type="NCBIfam" id="TIGR01250">
    <property type="entry name" value="pro_imino_pep_2"/>
    <property type="match status" value="1"/>
</dbReference>
<feature type="active site" evidence="4">
    <location>
        <position position="273"/>
    </location>
</feature>
<evidence type="ECO:0000259" key="6">
    <source>
        <dbReference type="Pfam" id="PF00561"/>
    </source>
</evidence>
<dbReference type="PIRSF" id="PIRSF005539">
    <property type="entry name" value="Pept_S33_TRI_F1"/>
    <property type="match status" value="1"/>
</dbReference>
<name>A0A2N5D985_9CAUL</name>
<comment type="similarity">
    <text evidence="1 3">Belongs to the peptidase S33 family.</text>
</comment>
<evidence type="ECO:0000256" key="5">
    <source>
        <dbReference type="SAM" id="SignalP"/>
    </source>
</evidence>
<evidence type="ECO:0000256" key="2">
    <source>
        <dbReference type="ARBA" id="ARBA00022801"/>
    </source>
</evidence>
<dbReference type="InterPro" id="IPR000073">
    <property type="entry name" value="AB_hydrolase_1"/>
</dbReference>
<accession>A0A2N5D985</accession>
<feature type="chain" id="PRO_5015008400" evidence="5">
    <location>
        <begin position="33"/>
        <end position="322"/>
    </location>
</feature>
<dbReference type="InterPro" id="IPR006311">
    <property type="entry name" value="TAT_signal"/>
</dbReference>
<protein>
    <submittedName>
        <fullName evidence="7">Peptidase</fullName>
    </submittedName>
</protein>
<feature type="domain" description="AB hydrolase-1" evidence="6">
    <location>
        <begin position="60"/>
        <end position="276"/>
    </location>
</feature>
<dbReference type="AlphaFoldDB" id="A0A2N5D985"/>
<proteinExistence type="inferred from homology"/>
<dbReference type="PROSITE" id="PS51318">
    <property type="entry name" value="TAT"/>
    <property type="match status" value="1"/>
</dbReference>
<dbReference type="Pfam" id="PF00561">
    <property type="entry name" value="Abhydrolase_1"/>
    <property type="match status" value="1"/>
</dbReference>
<evidence type="ECO:0000256" key="3">
    <source>
        <dbReference type="PIRNR" id="PIRNR005539"/>
    </source>
</evidence>
<evidence type="ECO:0000256" key="1">
    <source>
        <dbReference type="ARBA" id="ARBA00010088"/>
    </source>
</evidence>
<keyword evidence="2 3" id="KW-0378">Hydrolase</keyword>
<dbReference type="GO" id="GO:0016020">
    <property type="term" value="C:membrane"/>
    <property type="evidence" value="ECO:0007669"/>
    <property type="project" value="TreeGrafter"/>
</dbReference>
<feature type="active site" description="Proton donor" evidence="4">
    <location>
        <position position="301"/>
    </location>
</feature>
<dbReference type="PRINTS" id="PR00793">
    <property type="entry name" value="PROAMNOPTASE"/>
</dbReference>
<keyword evidence="5" id="KW-0732">Signal</keyword>
<dbReference type="Proteomes" id="UP000234479">
    <property type="component" value="Unassembled WGS sequence"/>
</dbReference>
<dbReference type="InterPro" id="IPR005945">
    <property type="entry name" value="Pro_imino_pep"/>
</dbReference>
<evidence type="ECO:0000313" key="8">
    <source>
        <dbReference type="Proteomes" id="UP000234479"/>
    </source>
</evidence>
<dbReference type="InterPro" id="IPR029058">
    <property type="entry name" value="AB_hydrolase_fold"/>
</dbReference>
<gene>
    <name evidence="7" type="ORF">SGCZBJ_17810</name>
</gene>
<sequence length="322" mass="34588">MTNTGFTRRETLKASAGLLGASLAVTASHALAEVPQAEGFASVPGGKVYWRKFGVGSKAPLLTLHGGPGSSHSYLLPLKALADERPVIFYDQLGCGRSDAPDEDGAYSIQRSVDEVDAVRAALGLDQVVLLGHSWGALLAVEYLCQGRGRGVDRLILSGAMASIPQVVAGFERLFATMPDGWGDKIHALEKAGKTGTPEYAELVQKFYDAFVLRVPPSPEVLATLDALSKSPAYRVLNGPNEFTIVGKMKDWDRRKDLKAITQKTLITTGEFDEVTLDCHETLRDGVAGKARLAVMSGCSHLTMNEKPAQYNALLRGFLNEA</sequence>
<dbReference type="PANTHER" id="PTHR43798:SF33">
    <property type="entry name" value="HYDROLASE, PUTATIVE (AFU_ORTHOLOGUE AFUA_2G14860)-RELATED"/>
    <property type="match status" value="1"/>
</dbReference>
<feature type="signal peptide" evidence="5">
    <location>
        <begin position="1"/>
        <end position="32"/>
    </location>
</feature>
<dbReference type="InterPro" id="IPR050266">
    <property type="entry name" value="AB_hydrolase_sf"/>
</dbReference>
<dbReference type="Gene3D" id="3.40.50.1820">
    <property type="entry name" value="alpha/beta hydrolase"/>
    <property type="match status" value="1"/>
</dbReference>
<dbReference type="GO" id="GO:0006508">
    <property type="term" value="P:proteolysis"/>
    <property type="evidence" value="ECO:0007669"/>
    <property type="project" value="InterPro"/>
</dbReference>
<evidence type="ECO:0000256" key="4">
    <source>
        <dbReference type="PIRSR" id="PIRSR005539-1"/>
    </source>
</evidence>